<name>A0ABQ9EV74_TEGGR</name>
<feature type="compositionally biased region" description="Basic and acidic residues" evidence="3">
    <location>
        <begin position="226"/>
        <end position="242"/>
    </location>
</feature>
<evidence type="ECO:0000256" key="1">
    <source>
        <dbReference type="ARBA" id="ARBA00004604"/>
    </source>
</evidence>
<feature type="domain" description="NUC153" evidence="4">
    <location>
        <begin position="75"/>
        <end position="102"/>
    </location>
</feature>
<sequence length="242" mass="28700">MRLYHKAKSIAEPFAYEDYRKNKIREKIEQERANRVRLKKLPKVNRELAEKLMDAEENADDGKKKTKNKSNLLKDDRFSAMFSNPEFQIDTESEDYRLLNPVISKLDKAKKNKQKEMQQFKEVHDDDVDDELEGEPSDEASSSSDDEHTWTEEVKKQHRLIKKQDKQRKDQMPQFYEIKEGQDLSAKKDKSYKMKNKQMKKSLEERLQMNDSSIISESGAVGNKELTFKFKKNEKESKRQLE</sequence>
<dbReference type="InterPro" id="IPR040382">
    <property type="entry name" value="NOL10/Enp2"/>
</dbReference>
<dbReference type="PANTHER" id="PTHR14927">
    <property type="entry name" value="NUCLEOLAR PROTEIN 10"/>
    <property type="match status" value="1"/>
</dbReference>
<feature type="region of interest" description="Disordered" evidence="3">
    <location>
        <begin position="52"/>
        <end position="77"/>
    </location>
</feature>
<evidence type="ECO:0000259" key="4">
    <source>
        <dbReference type="Pfam" id="PF08159"/>
    </source>
</evidence>
<dbReference type="Pfam" id="PF08159">
    <property type="entry name" value="NUC153"/>
    <property type="match status" value="1"/>
</dbReference>
<feature type="compositionally biased region" description="Basic and acidic residues" evidence="3">
    <location>
        <begin position="110"/>
        <end position="124"/>
    </location>
</feature>
<comment type="subcellular location">
    <subcellularLocation>
        <location evidence="1">Nucleus</location>
        <location evidence="1">Nucleolus</location>
    </subcellularLocation>
</comment>
<feature type="compositionally biased region" description="Acidic residues" evidence="3">
    <location>
        <begin position="125"/>
        <end position="138"/>
    </location>
</feature>
<organism evidence="5 6">
    <name type="scientific">Tegillarca granosa</name>
    <name type="common">Malaysian cockle</name>
    <name type="synonym">Anadara granosa</name>
    <dbReference type="NCBI Taxonomy" id="220873"/>
    <lineage>
        <taxon>Eukaryota</taxon>
        <taxon>Metazoa</taxon>
        <taxon>Spiralia</taxon>
        <taxon>Lophotrochozoa</taxon>
        <taxon>Mollusca</taxon>
        <taxon>Bivalvia</taxon>
        <taxon>Autobranchia</taxon>
        <taxon>Pteriomorphia</taxon>
        <taxon>Arcoida</taxon>
        <taxon>Arcoidea</taxon>
        <taxon>Arcidae</taxon>
        <taxon>Tegillarca</taxon>
    </lineage>
</organism>
<evidence type="ECO:0000256" key="3">
    <source>
        <dbReference type="SAM" id="MobiDB-lite"/>
    </source>
</evidence>
<feature type="compositionally biased region" description="Basic and acidic residues" evidence="3">
    <location>
        <begin position="145"/>
        <end position="155"/>
    </location>
</feature>
<evidence type="ECO:0000313" key="5">
    <source>
        <dbReference type="EMBL" id="KAJ8307862.1"/>
    </source>
</evidence>
<reference evidence="5 6" key="1">
    <citation type="submission" date="2022-12" db="EMBL/GenBank/DDBJ databases">
        <title>Chromosome-level genome of Tegillarca granosa.</title>
        <authorList>
            <person name="Kim J."/>
        </authorList>
    </citation>
    <scope>NUCLEOTIDE SEQUENCE [LARGE SCALE GENOMIC DNA]</scope>
    <source>
        <strain evidence="5">Teg-2019</strain>
        <tissue evidence="5">Adductor muscle</tissue>
    </source>
</reference>
<feature type="region of interest" description="Disordered" evidence="3">
    <location>
        <begin position="214"/>
        <end position="242"/>
    </location>
</feature>
<protein>
    <recommendedName>
        <fullName evidence="4">NUC153 domain-containing protein</fullName>
    </recommendedName>
</protein>
<dbReference type="PANTHER" id="PTHR14927:SF0">
    <property type="entry name" value="NUCLEOLAR PROTEIN 10"/>
    <property type="match status" value="1"/>
</dbReference>
<evidence type="ECO:0000313" key="6">
    <source>
        <dbReference type="Proteomes" id="UP001217089"/>
    </source>
</evidence>
<accession>A0ABQ9EV74</accession>
<dbReference type="EMBL" id="JARBDR010000703">
    <property type="protein sequence ID" value="KAJ8307862.1"/>
    <property type="molecule type" value="Genomic_DNA"/>
</dbReference>
<gene>
    <name evidence="5" type="ORF">KUTeg_014585</name>
</gene>
<feature type="region of interest" description="Disordered" evidence="3">
    <location>
        <begin position="110"/>
        <end position="199"/>
    </location>
</feature>
<comment type="caution">
    <text evidence="5">The sequence shown here is derived from an EMBL/GenBank/DDBJ whole genome shotgun (WGS) entry which is preliminary data.</text>
</comment>
<proteinExistence type="predicted"/>
<dbReference type="Proteomes" id="UP001217089">
    <property type="component" value="Unassembled WGS sequence"/>
</dbReference>
<keyword evidence="2" id="KW-0539">Nucleus</keyword>
<keyword evidence="6" id="KW-1185">Reference proteome</keyword>
<evidence type="ECO:0000256" key="2">
    <source>
        <dbReference type="ARBA" id="ARBA00023242"/>
    </source>
</evidence>
<feature type="compositionally biased region" description="Basic and acidic residues" evidence="3">
    <location>
        <begin position="162"/>
        <end position="192"/>
    </location>
</feature>
<dbReference type="InterPro" id="IPR012580">
    <property type="entry name" value="NUC153"/>
</dbReference>